<comment type="caution">
    <text evidence="1">The sequence shown here is derived from an EMBL/GenBank/DDBJ whole genome shotgun (WGS) entry which is preliminary data.</text>
</comment>
<reference evidence="1 2" key="1">
    <citation type="submission" date="2023-11" db="EMBL/GenBank/DDBJ databases">
        <title>Lentzea sokolovensis, sp. nov., Lentzea kristufkii, sp. nov., and Lentzea miocenensis, sp. nov., rare actinobacteria from Sokolov Coal Basin, Miocene lacustrine sediment, Czech Republic.</title>
        <authorList>
            <person name="Lara A."/>
            <person name="Kotroba L."/>
            <person name="Nouioui I."/>
            <person name="Neumann-Schaal M."/>
            <person name="Mast Y."/>
            <person name="Chronakova A."/>
        </authorList>
    </citation>
    <scope>NUCLEOTIDE SEQUENCE [LARGE SCALE GENOMIC DNA]</scope>
    <source>
        <strain evidence="1 2">BCCO 10_0856</strain>
    </source>
</reference>
<dbReference type="Pfam" id="PF14907">
    <property type="entry name" value="NTP_transf_5"/>
    <property type="match status" value="1"/>
</dbReference>
<gene>
    <name evidence="1" type="ORF">SK803_26695</name>
</gene>
<evidence type="ECO:0000313" key="2">
    <source>
        <dbReference type="Proteomes" id="UP001285521"/>
    </source>
</evidence>
<name>A0ABU4T6M4_9PSEU</name>
<dbReference type="Proteomes" id="UP001285521">
    <property type="component" value="Unassembled WGS sequence"/>
</dbReference>
<dbReference type="RefSeq" id="WP_319968851.1">
    <property type="nucleotide sequence ID" value="NZ_JAXAVW010000023.1"/>
</dbReference>
<evidence type="ECO:0000313" key="1">
    <source>
        <dbReference type="EMBL" id="MDX8033826.1"/>
    </source>
</evidence>
<dbReference type="InterPro" id="IPR039498">
    <property type="entry name" value="NTP_transf_5"/>
</dbReference>
<protein>
    <submittedName>
        <fullName evidence="1">Nucleotidyltransferase family protein</fullName>
    </submittedName>
</protein>
<keyword evidence="2" id="KW-1185">Reference proteome</keyword>
<accession>A0ABU4T6M4</accession>
<sequence length="445" mass="47415">MADSFPELSFGYVSPRVLDAGQLLAAVDRGERTIERAADVIRRNRVVLIACDNLGRADHPTAAALLAELTPFAEERHRRAANIERSHALLDELATALDIGVWGIKGLSTMHGYPDPALREMRDVDCAVYGRDEAFVLARALRDKGFVTDIRELPWLKAACDGTPYGQYKLQGPNGFAAVDIHFGPVYSTGHCGLLPVPAPSSPGVRPLPIVANLRPMLGNSGGDIHITAKDVNDLWVASKSLSSRDISEFIGDARAAALGNQLTAIAETTLAVTGTSAEQRTALQAIACAGSTRIEKPLLASGLMKRTSSARVLRTATRAYRQAAAGTRSRLVRAGVVLGALAYYSAPLKLRLSRLPANRALPKQWRCVRLIPLSLAQAFVADGEKAVKSWEGDARPGEGIPGDAGDVRFEPAGRGHVVVSGDTVFVPTVWFGLPAGVIAAAAKR</sequence>
<organism evidence="1 2">
    <name type="scientific">Lentzea miocenica</name>
    <dbReference type="NCBI Taxonomy" id="3095431"/>
    <lineage>
        <taxon>Bacteria</taxon>
        <taxon>Bacillati</taxon>
        <taxon>Actinomycetota</taxon>
        <taxon>Actinomycetes</taxon>
        <taxon>Pseudonocardiales</taxon>
        <taxon>Pseudonocardiaceae</taxon>
        <taxon>Lentzea</taxon>
    </lineage>
</organism>
<proteinExistence type="predicted"/>
<dbReference type="EMBL" id="JAXAVW010000023">
    <property type="protein sequence ID" value="MDX8033826.1"/>
    <property type="molecule type" value="Genomic_DNA"/>
</dbReference>